<evidence type="ECO:0000313" key="2">
    <source>
        <dbReference type="Proteomes" id="UP000886800"/>
    </source>
</evidence>
<evidence type="ECO:0000313" key="1">
    <source>
        <dbReference type="EMBL" id="HIX65158.1"/>
    </source>
</evidence>
<organism evidence="1 2">
    <name type="scientific">Candidatus Anaerotruncus excrementipullorum</name>
    <dbReference type="NCBI Taxonomy" id="2838465"/>
    <lineage>
        <taxon>Bacteria</taxon>
        <taxon>Bacillati</taxon>
        <taxon>Bacillota</taxon>
        <taxon>Clostridia</taxon>
        <taxon>Eubacteriales</taxon>
        <taxon>Oscillospiraceae</taxon>
        <taxon>Anaerotruncus</taxon>
    </lineage>
</organism>
<dbReference type="Proteomes" id="UP000886800">
    <property type="component" value="Unassembled WGS sequence"/>
</dbReference>
<reference evidence="1" key="2">
    <citation type="submission" date="2021-04" db="EMBL/GenBank/DDBJ databases">
        <authorList>
            <person name="Gilroy R."/>
        </authorList>
    </citation>
    <scope>NUCLEOTIDE SEQUENCE</scope>
    <source>
        <strain evidence="1">CHK188-5543</strain>
    </source>
</reference>
<gene>
    <name evidence="1" type="ORF">H9736_02810</name>
</gene>
<dbReference type="EMBL" id="DXES01000057">
    <property type="protein sequence ID" value="HIX65158.1"/>
    <property type="molecule type" value="Genomic_DNA"/>
</dbReference>
<proteinExistence type="predicted"/>
<dbReference type="AlphaFoldDB" id="A0A9D2B6X7"/>
<comment type="caution">
    <text evidence="1">The sequence shown here is derived from an EMBL/GenBank/DDBJ whole genome shotgun (WGS) entry which is preliminary data.</text>
</comment>
<name>A0A9D2B6X7_9FIRM</name>
<reference evidence="1" key="1">
    <citation type="journal article" date="2021" name="PeerJ">
        <title>Extensive microbial diversity within the chicken gut microbiome revealed by metagenomics and culture.</title>
        <authorList>
            <person name="Gilroy R."/>
            <person name="Ravi A."/>
            <person name="Getino M."/>
            <person name="Pursley I."/>
            <person name="Horton D.L."/>
            <person name="Alikhan N.F."/>
            <person name="Baker D."/>
            <person name="Gharbi K."/>
            <person name="Hall N."/>
            <person name="Watson M."/>
            <person name="Adriaenssens E.M."/>
            <person name="Foster-Nyarko E."/>
            <person name="Jarju S."/>
            <person name="Secka A."/>
            <person name="Antonio M."/>
            <person name="Oren A."/>
            <person name="Chaudhuri R.R."/>
            <person name="La Ragione R."/>
            <person name="Hildebrand F."/>
            <person name="Pallen M.J."/>
        </authorList>
    </citation>
    <scope>NUCLEOTIDE SEQUENCE</scope>
    <source>
        <strain evidence="1">CHK188-5543</strain>
    </source>
</reference>
<protein>
    <submittedName>
        <fullName evidence="1">Uncharacterized protein</fullName>
    </submittedName>
</protein>
<sequence>MIRLQASAVLAVRDGYTGRPVTASAVQCFLDGQRVLPQYRQGGYLVFLNLPDGPHQLLLRGAYYQDERLQFQTAGGSPVEWGVTLKPSAAYPFRRAVTQLAVRLEGGGALWVAAQGAAWELRLAQDEAPAGSRSLKIFYRGGPEAHPRGQYLLCDKSKSETVTVAGLEGERAELEAPLAHPHRRGAVLLPAQCYHADAQGWVRAFFREPVQVCLFLPEQKKLQTLSLQEGYNETALANAQKKE</sequence>
<accession>A0A9D2B6X7</accession>